<dbReference type="Pfam" id="PF24623">
    <property type="entry name" value="Phage_zn_bind_8"/>
    <property type="match status" value="1"/>
</dbReference>
<sequence length="490" mass="55423">MRLRARMVAGGLRRMPTRLSDAAFDEQSWSSGPVRRALWNVTSSDIATIVCPTCGASQYAPCRTLRDRPTTALHRGRTLRYLNVRFALDLREPHHRSVQRRSGLGLDAAGLRAVRMPHPQPWRLPLPELSDLINVSFLDLTKVVTAQACGVRRTGLDELLYGPDRIEQSIDALTYALYDRQIRREIRILSGQCDETARNLKAQQQAVWQQLREAERRLKAKRVEELTTAGVLPFPPATDDSRRVARAWLGRYLSAEKDALVLEFATAAGVPTAAAAPIRCIQEKITRCIDNGWLIAPLNDAVRSVLAFDESAFRKRMLTDAGRQDERDDVLCHPLVLNRWRDQLNESLRAVAPGADNPHTKHLTDLTRTPTPRTTVQLKQLQARRRLFAALLQRRAEAVRLITALNDGLSIAERGDPSHALLKQAGDQAYDELVRRHPDLYQRIRAHLAGFETRYGRLQTPGSRTRLREQIFEELDRAAVRTPASVTVRR</sequence>
<gene>
    <name evidence="2" type="ORF">OEIGOIKO_03563</name>
</gene>
<reference evidence="2 3" key="1">
    <citation type="submission" date="2018-11" db="EMBL/GenBank/DDBJ databases">
        <title>Whole genome sequence of Streptomyces chrestomyceticus NBRC 13444(T).</title>
        <authorList>
            <person name="Komaki H."/>
            <person name="Tamura T."/>
        </authorList>
    </citation>
    <scope>NUCLEOTIDE SEQUENCE [LARGE SCALE GENOMIC DNA]</scope>
    <source>
        <strain evidence="2 3">NBRC 13444</strain>
    </source>
</reference>
<proteinExistence type="predicted"/>
<protein>
    <recommendedName>
        <fullName evidence="1">DNA-binding phage zinc finger domain-containing protein</fullName>
    </recommendedName>
</protein>
<dbReference type="Proteomes" id="UP000287830">
    <property type="component" value="Unassembled WGS sequence"/>
</dbReference>
<evidence type="ECO:0000313" key="2">
    <source>
        <dbReference type="EMBL" id="GCD35816.1"/>
    </source>
</evidence>
<organism evidence="2 3">
    <name type="scientific">Streptomyces chrestomyceticus JCM 4735</name>
    <dbReference type="NCBI Taxonomy" id="1306181"/>
    <lineage>
        <taxon>Bacteria</taxon>
        <taxon>Bacillati</taxon>
        <taxon>Actinomycetota</taxon>
        <taxon>Actinomycetes</taxon>
        <taxon>Kitasatosporales</taxon>
        <taxon>Streptomycetaceae</taxon>
        <taxon>Streptomyces</taxon>
    </lineage>
</organism>
<dbReference type="InterPro" id="IPR056911">
    <property type="entry name" value="Phage_Znf_bind_put"/>
</dbReference>
<comment type="caution">
    <text evidence="2">The sequence shown here is derived from an EMBL/GenBank/DDBJ whole genome shotgun (WGS) entry which is preliminary data.</text>
</comment>
<feature type="domain" description="DNA-binding phage zinc finger" evidence="1">
    <location>
        <begin position="48"/>
        <end position="78"/>
    </location>
</feature>
<name>A0A7U9KV05_9ACTN</name>
<dbReference type="AlphaFoldDB" id="A0A7U9KV05"/>
<accession>A0A7U9KV05</accession>
<evidence type="ECO:0000313" key="3">
    <source>
        <dbReference type="Proteomes" id="UP000287830"/>
    </source>
</evidence>
<dbReference type="EMBL" id="BHZC01000001">
    <property type="protein sequence ID" value="GCD35816.1"/>
    <property type="molecule type" value="Genomic_DNA"/>
</dbReference>
<evidence type="ECO:0000259" key="1">
    <source>
        <dbReference type="Pfam" id="PF24623"/>
    </source>
</evidence>